<name>A0ABW9XCB3_9SPHN</name>
<dbReference type="PANTHER" id="PTHR48207">
    <property type="entry name" value="SUCCINATE--HYDROXYMETHYLGLUTARATE COA-TRANSFERASE"/>
    <property type="match status" value="1"/>
</dbReference>
<dbReference type="EMBL" id="JAAAPO010000002">
    <property type="protein sequence ID" value="NBC36176.1"/>
    <property type="molecule type" value="Genomic_DNA"/>
</dbReference>
<keyword evidence="1 2" id="KW-0808">Transferase</keyword>
<sequence>MTKPLAGIRIADFSHVMAGPYASYLLGLMGAEVIKIEPKAGDNFRNYGADRRYDGMSPAFIAANAGKKSIALDLKADEDLAIARAIIARSDVVLENFRPGVMDRLGLGYEAAKALRADIVFCSVSGYGQTSAQRDWPAIDNIVQATSGMMMLSGSEGDDPVRVGFPIVDTLTGQTAALAILSALMGRERNGVGAYIDVSMLDASLAFMTSALTPFLVTGAPMKRMGNTGYSGLPTASMFVCRDGREVSLGVVQPAQFAALARHMGREDWLSDERFATPEGRRANFDAMQAELSAQFARADAAQWEASMSAAGIPCGMVRRVDEAADLAGSAALMPITIDGIPVDGAVRVPGAGFAMHPGQPGTDQAPPRLNADRVEIEAWLRAEGAI</sequence>
<gene>
    <name evidence="2" type="ORF">GTZ99_06345</name>
</gene>
<dbReference type="PANTHER" id="PTHR48207:SF3">
    <property type="entry name" value="SUCCINATE--HYDROXYMETHYLGLUTARATE COA-TRANSFERASE"/>
    <property type="match status" value="1"/>
</dbReference>
<dbReference type="SUPFAM" id="SSF89796">
    <property type="entry name" value="CoA-transferase family III (CaiB/BaiF)"/>
    <property type="match status" value="1"/>
</dbReference>
<evidence type="ECO:0000313" key="3">
    <source>
        <dbReference type="Proteomes" id="UP000753724"/>
    </source>
</evidence>
<dbReference type="Pfam" id="PF02515">
    <property type="entry name" value="CoA_transf_3"/>
    <property type="match status" value="1"/>
</dbReference>
<evidence type="ECO:0000313" key="2">
    <source>
        <dbReference type="EMBL" id="NBC36176.1"/>
    </source>
</evidence>
<dbReference type="RefSeq" id="WP_161717419.1">
    <property type="nucleotide sequence ID" value="NZ_JAAAPO010000002.1"/>
</dbReference>
<dbReference type="InterPro" id="IPR003673">
    <property type="entry name" value="CoA-Trfase_fam_III"/>
</dbReference>
<dbReference type="GO" id="GO:0016740">
    <property type="term" value="F:transferase activity"/>
    <property type="evidence" value="ECO:0007669"/>
    <property type="project" value="UniProtKB-KW"/>
</dbReference>
<dbReference type="InterPro" id="IPR044855">
    <property type="entry name" value="CoA-Trfase_III_dom3_sf"/>
</dbReference>
<dbReference type="Gene3D" id="3.30.1540.10">
    <property type="entry name" value="formyl-coa transferase, domain 3"/>
    <property type="match status" value="1"/>
</dbReference>
<organism evidence="2 3">
    <name type="scientific">Novosphingobium ovatum</name>
    <dbReference type="NCBI Taxonomy" id="1908523"/>
    <lineage>
        <taxon>Bacteria</taxon>
        <taxon>Pseudomonadati</taxon>
        <taxon>Pseudomonadota</taxon>
        <taxon>Alphaproteobacteria</taxon>
        <taxon>Sphingomonadales</taxon>
        <taxon>Sphingomonadaceae</taxon>
        <taxon>Novosphingobium</taxon>
    </lineage>
</organism>
<reference evidence="3" key="1">
    <citation type="submission" date="2020-01" db="EMBL/GenBank/DDBJ databases">
        <title>Sphingomonas sp. strain CSW-10.</title>
        <authorList>
            <person name="Chen W.-M."/>
        </authorList>
    </citation>
    <scope>NUCLEOTIDE SEQUENCE [LARGE SCALE GENOMIC DNA]</scope>
    <source>
        <strain evidence="3">FSY-8</strain>
    </source>
</reference>
<dbReference type="InterPro" id="IPR023606">
    <property type="entry name" value="CoA-Trfase_III_dom_1_sf"/>
</dbReference>
<dbReference type="Proteomes" id="UP000753724">
    <property type="component" value="Unassembled WGS sequence"/>
</dbReference>
<comment type="caution">
    <text evidence="2">The sequence shown here is derived from an EMBL/GenBank/DDBJ whole genome shotgun (WGS) entry which is preliminary data.</text>
</comment>
<dbReference type="InterPro" id="IPR050483">
    <property type="entry name" value="CoA-transferase_III_domain"/>
</dbReference>
<keyword evidence="3" id="KW-1185">Reference proteome</keyword>
<protein>
    <submittedName>
        <fullName evidence="2">CoA transferase</fullName>
    </submittedName>
</protein>
<accession>A0ABW9XCB3</accession>
<dbReference type="Gene3D" id="3.40.50.10540">
    <property type="entry name" value="Crotonobetainyl-coa:carnitine coa-transferase, domain 1"/>
    <property type="match status" value="1"/>
</dbReference>
<proteinExistence type="predicted"/>
<evidence type="ECO:0000256" key="1">
    <source>
        <dbReference type="ARBA" id="ARBA00022679"/>
    </source>
</evidence>